<dbReference type="KEGG" id="sfj:SAMEA4384070_3784"/>
<feature type="transmembrane region" description="Helical" evidence="1">
    <location>
        <begin position="20"/>
        <end position="41"/>
    </location>
</feature>
<evidence type="ECO:0000256" key="1">
    <source>
        <dbReference type="SAM" id="Phobius"/>
    </source>
</evidence>
<dbReference type="Proteomes" id="UP000215134">
    <property type="component" value="Chromosome 1"/>
</dbReference>
<gene>
    <name evidence="2" type="ORF">SAMEA4384070_03784</name>
</gene>
<feature type="transmembrane region" description="Helical" evidence="1">
    <location>
        <begin position="47"/>
        <end position="68"/>
    </location>
</feature>
<keyword evidence="3" id="KW-1185">Reference proteome</keyword>
<dbReference type="RefSeq" id="WP_061796417.1">
    <property type="nucleotide sequence ID" value="NZ_CABITV010000009.1"/>
</dbReference>
<keyword evidence="1" id="KW-0472">Membrane</keyword>
<protein>
    <submittedName>
        <fullName evidence="2">Uncharacterized protein</fullName>
    </submittedName>
</protein>
<proteinExistence type="predicted"/>
<sequence length="279" mass="31374">MIDKGQMLSRHDFSKVNWGILAAAALLFTAGAALLLLPLLSNMDENAVLTLLQTGAATILLGCTLLALRHYLRPTLTYRLYEHGVRVFDDHSHKERFIPFEKIGDIYRFRGGRWFGGLFDVTAFRTSPDQPWCTVFSNVANSWRLADVIIDQQIQQRGPQALNALYQGDVLSFNCLGCGARWLWQLLLGDRKGTPTDTLRLSATLLSTPQGAIPIERIRALENQPQHGTIRLLDGQGNALFTIGYYSLLSADLFIALLEHMIYNRIPAYHTPAMTRQQF</sequence>
<accession>A0A240C8S1</accession>
<evidence type="ECO:0000313" key="2">
    <source>
        <dbReference type="EMBL" id="SNW04239.1"/>
    </source>
</evidence>
<keyword evidence="1" id="KW-1133">Transmembrane helix</keyword>
<dbReference type="AlphaFoldDB" id="A0A240C8S1"/>
<name>A0A240C8S1_SERFI</name>
<evidence type="ECO:0000313" key="3">
    <source>
        <dbReference type="Proteomes" id="UP000215134"/>
    </source>
</evidence>
<keyword evidence="1" id="KW-0812">Transmembrane</keyword>
<dbReference type="OrthoDB" id="6495591at2"/>
<dbReference type="EMBL" id="LT906479">
    <property type="protein sequence ID" value="SNW04239.1"/>
    <property type="molecule type" value="Genomic_DNA"/>
</dbReference>
<organism evidence="2 3">
    <name type="scientific">Serratia ficaria</name>
    <dbReference type="NCBI Taxonomy" id="61651"/>
    <lineage>
        <taxon>Bacteria</taxon>
        <taxon>Pseudomonadati</taxon>
        <taxon>Pseudomonadota</taxon>
        <taxon>Gammaproteobacteria</taxon>
        <taxon>Enterobacterales</taxon>
        <taxon>Yersiniaceae</taxon>
        <taxon>Serratia</taxon>
    </lineage>
</organism>
<dbReference type="GeneID" id="75028912"/>
<reference evidence="2 3" key="1">
    <citation type="submission" date="2017-06" db="EMBL/GenBank/DDBJ databases">
        <authorList>
            <consortium name="Pathogen Informatics"/>
        </authorList>
    </citation>
    <scope>NUCLEOTIDE SEQUENCE [LARGE SCALE GENOMIC DNA]</scope>
    <source>
        <strain evidence="2 3">NCTC12148</strain>
    </source>
</reference>